<evidence type="ECO:0000256" key="1">
    <source>
        <dbReference type="SAM" id="MobiDB-lite"/>
    </source>
</evidence>
<proteinExistence type="predicted"/>
<accession>A0AAV0XJ23</accession>
<dbReference type="EMBL" id="CARXXK010000004">
    <property type="protein sequence ID" value="CAI6367476.1"/>
    <property type="molecule type" value="Genomic_DNA"/>
</dbReference>
<name>A0AAV0XJ23_9HEMI</name>
<reference evidence="2 3" key="1">
    <citation type="submission" date="2023-01" db="EMBL/GenBank/DDBJ databases">
        <authorList>
            <person name="Whitehead M."/>
        </authorList>
    </citation>
    <scope>NUCLEOTIDE SEQUENCE [LARGE SCALE GENOMIC DNA]</scope>
</reference>
<protein>
    <submittedName>
        <fullName evidence="2">Uncharacterized protein</fullName>
    </submittedName>
</protein>
<evidence type="ECO:0000313" key="3">
    <source>
        <dbReference type="Proteomes" id="UP001160148"/>
    </source>
</evidence>
<keyword evidence="3" id="KW-1185">Reference proteome</keyword>
<gene>
    <name evidence="2" type="ORF">MEUPH1_LOCUS21947</name>
</gene>
<comment type="caution">
    <text evidence="2">The sequence shown here is derived from an EMBL/GenBank/DDBJ whole genome shotgun (WGS) entry which is preliminary data.</text>
</comment>
<evidence type="ECO:0000313" key="2">
    <source>
        <dbReference type="EMBL" id="CAI6367476.1"/>
    </source>
</evidence>
<organism evidence="2 3">
    <name type="scientific">Macrosiphum euphorbiae</name>
    <name type="common">potato aphid</name>
    <dbReference type="NCBI Taxonomy" id="13131"/>
    <lineage>
        <taxon>Eukaryota</taxon>
        <taxon>Metazoa</taxon>
        <taxon>Ecdysozoa</taxon>
        <taxon>Arthropoda</taxon>
        <taxon>Hexapoda</taxon>
        <taxon>Insecta</taxon>
        <taxon>Pterygota</taxon>
        <taxon>Neoptera</taxon>
        <taxon>Paraneoptera</taxon>
        <taxon>Hemiptera</taxon>
        <taxon>Sternorrhyncha</taxon>
        <taxon>Aphidomorpha</taxon>
        <taxon>Aphidoidea</taxon>
        <taxon>Aphididae</taxon>
        <taxon>Macrosiphini</taxon>
        <taxon>Macrosiphum</taxon>
    </lineage>
</organism>
<sequence length="274" mass="31141">MAKYLATVSFDQYDVTFNSRFEQNVHVPKNVAAIISSVEKIATAKNLDDYDSEEDGKDAEYDNPPSPKTKPGGSCCTNKCLLMFDDEFKTRFKTEMSLLQKFEKDIYLFAMISINRNKINATKIVKSSKCFQYAFKHNGVNQSVCKSAFVILHDTTPTVVRTLCMKMKLGHNTPVDGRGKHSNRLTISDQTQVAIKEHLFSILRSPNMISKCAKKNLGQPNISKLWISFKQEHGHIVRSTYTRYIQTLLTPNVVSSFMCANQAKQITQYINKNK</sequence>
<dbReference type="Proteomes" id="UP001160148">
    <property type="component" value="Unassembled WGS sequence"/>
</dbReference>
<dbReference type="AlphaFoldDB" id="A0AAV0XJ23"/>
<feature type="region of interest" description="Disordered" evidence="1">
    <location>
        <begin position="49"/>
        <end position="72"/>
    </location>
</feature>